<evidence type="ECO:0000313" key="4">
    <source>
        <dbReference type="Proteomes" id="UP000029725"/>
    </source>
</evidence>
<accession>A0A098VVE4</accession>
<dbReference type="VEuPathDB" id="MicrosporidiaDB:DI09_126p10"/>
<name>A0A098VVE4_9MICR</name>
<comment type="caution">
    <text evidence="3">The sequence shown here is derived from an EMBL/GenBank/DDBJ whole genome shotgun (WGS) entry which is preliminary data.</text>
</comment>
<organism evidence="3 4">
    <name type="scientific">Mitosporidium daphniae</name>
    <dbReference type="NCBI Taxonomy" id="1485682"/>
    <lineage>
        <taxon>Eukaryota</taxon>
        <taxon>Fungi</taxon>
        <taxon>Fungi incertae sedis</taxon>
        <taxon>Microsporidia</taxon>
        <taxon>Mitosporidium</taxon>
    </lineage>
</organism>
<evidence type="ECO:0000313" key="3">
    <source>
        <dbReference type="EMBL" id="KGG52902.1"/>
    </source>
</evidence>
<keyword evidence="4" id="KW-1185">Reference proteome</keyword>
<feature type="domain" description="PIK helical" evidence="2">
    <location>
        <begin position="1"/>
        <end position="87"/>
    </location>
</feature>
<dbReference type="PROSITE" id="PS51545">
    <property type="entry name" value="PIK_HELICAL"/>
    <property type="match status" value="1"/>
</dbReference>
<dbReference type="InterPro" id="IPR001263">
    <property type="entry name" value="PI3K_accessory_dom"/>
</dbReference>
<evidence type="ECO:0000256" key="1">
    <source>
        <dbReference type="ARBA" id="ARBA00006209"/>
    </source>
</evidence>
<dbReference type="InterPro" id="IPR042236">
    <property type="entry name" value="PI3K_accessory_sf"/>
</dbReference>
<evidence type="ECO:0000259" key="2">
    <source>
        <dbReference type="PROSITE" id="PS51545"/>
    </source>
</evidence>
<dbReference type="OrthoDB" id="5574604at2759"/>
<sequence>MPVMFSHFASLFGLEAIYFFHSYSAQLLSPILCMKILVTYSTSPVIQDFAIRSLLKHGPNVNFFYIPQLVQLLRHDSKGAPFTNIDA</sequence>
<dbReference type="GeneID" id="25258204"/>
<proteinExistence type="inferred from homology"/>
<reference evidence="3 4" key="1">
    <citation type="submission" date="2014-04" db="EMBL/GenBank/DDBJ databases">
        <title>A new species of microsporidia sheds light on the evolution of extreme parasitism.</title>
        <authorList>
            <person name="Haag K.L."/>
            <person name="James T.Y."/>
            <person name="Larsson R."/>
            <person name="Schaer T.M."/>
            <person name="Refardt D."/>
            <person name="Pombert J.-F."/>
            <person name="Ebert D."/>
        </authorList>
    </citation>
    <scope>NUCLEOTIDE SEQUENCE [LARGE SCALE GENOMIC DNA]</scope>
    <source>
        <strain evidence="3 4">UGP3</strain>
        <tissue evidence="3">Spores</tissue>
    </source>
</reference>
<dbReference type="Proteomes" id="UP000029725">
    <property type="component" value="Unassembled WGS sequence"/>
</dbReference>
<dbReference type="Gene3D" id="1.25.40.70">
    <property type="entry name" value="Phosphatidylinositol 3-kinase, accessory domain (PIK)"/>
    <property type="match status" value="1"/>
</dbReference>
<dbReference type="RefSeq" id="XP_013239338.1">
    <property type="nucleotide sequence ID" value="XM_013383884.1"/>
</dbReference>
<dbReference type="HOGENOM" id="CLU_2483848_0_0_1"/>
<comment type="similarity">
    <text evidence="1">Belongs to the PI3/PI4-kinase family. Type III PI4K subfamily.</text>
</comment>
<dbReference type="InterPro" id="IPR016024">
    <property type="entry name" value="ARM-type_fold"/>
</dbReference>
<protein>
    <recommendedName>
        <fullName evidence="2">PIK helical domain-containing protein</fullName>
    </recommendedName>
</protein>
<dbReference type="EMBL" id="JMKJ01000029">
    <property type="protein sequence ID" value="KGG52902.1"/>
    <property type="molecule type" value="Genomic_DNA"/>
</dbReference>
<dbReference type="AlphaFoldDB" id="A0A098VVE4"/>
<dbReference type="SUPFAM" id="SSF48371">
    <property type="entry name" value="ARM repeat"/>
    <property type="match status" value="1"/>
</dbReference>
<gene>
    <name evidence="3" type="ORF">DI09_126p10</name>
</gene>